<feature type="transmembrane region" description="Helical" evidence="1">
    <location>
        <begin position="45"/>
        <end position="65"/>
    </location>
</feature>
<keyword evidence="1" id="KW-1133">Transmembrane helix</keyword>
<organism evidence="2 3">
    <name type="scientific">Lentinus brumalis</name>
    <dbReference type="NCBI Taxonomy" id="2498619"/>
    <lineage>
        <taxon>Eukaryota</taxon>
        <taxon>Fungi</taxon>
        <taxon>Dikarya</taxon>
        <taxon>Basidiomycota</taxon>
        <taxon>Agaricomycotina</taxon>
        <taxon>Agaricomycetes</taxon>
        <taxon>Polyporales</taxon>
        <taxon>Polyporaceae</taxon>
        <taxon>Lentinus</taxon>
    </lineage>
</organism>
<evidence type="ECO:0000313" key="2">
    <source>
        <dbReference type="EMBL" id="RDX48581.1"/>
    </source>
</evidence>
<dbReference type="EMBL" id="KZ857410">
    <property type="protein sequence ID" value="RDX48581.1"/>
    <property type="molecule type" value="Genomic_DNA"/>
</dbReference>
<reference evidence="2 3" key="1">
    <citation type="journal article" date="2018" name="Biotechnol. Biofuels">
        <title>Integrative visual omics of the white-rot fungus Polyporus brumalis exposes the biotechnological potential of its oxidative enzymes for delignifying raw plant biomass.</title>
        <authorList>
            <person name="Miyauchi S."/>
            <person name="Rancon A."/>
            <person name="Drula E."/>
            <person name="Hage H."/>
            <person name="Chaduli D."/>
            <person name="Favel A."/>
            <person name="Grisel S."/>
            <person name="Henrissat B."/>
            <person name="Herpoel-Gimbert I."/>
            <person name="Ruiz-Duenas F.J."/>
            <person name="Chevret D."/>
            <person name="Hainaut M."/>
            <person name="Lin J."/>
            <person name="Wang M."/>
            <person name="Pangilinan J."/>
            <person name="Lipzen A."/>
            <person name="Lesage-Meessen L."/>
            <person name="Navarro D."/>
            <person name="Riley R."/>
            <person name="Grigoriev I.V."/>
            <person name="Zhou S."/>
            <person name="Raouche S."/>
            <person name="Rosso M.N."/>
        </authorList>
    </citation>
    <scope>NUCLEOTIDE SEQUENCE [LARGE SCALE GENOMIC DNA]</scope>
    <source>
        <strain evidence="2 3">BRFM 1820</strain>
    </source>
</reference>
<protein>
    <submittedName>
        <fullName evidence="2">Uncharacterized protein</fullName>
    </submittedName>
</protein>
<gene>
    <name evidence="2" type="ORF">OH76DRAFT_639725</name>
</gene>
<name>A0A371D7R3_9APHY</name>
<keyword evidence="1" id="KW-0472">Membrane</keyword>
<sequence length="87" mass="9287">MGYACDTCHARPVVSSICALLFPVVQTVINSLGLPVHYSNAKQTFAIASAAVTVLVKVLSMIIPLNPVHANILLMEKDIDIQISVPT</sequence>
<evidence type="ECO:0000256" key="1">
    <source>
        <dbReference type="SAM" id="Phobius"/>
    </source>
</evidence>
<dbReference type="Proteomes" id="UP000256964">
    <property type="component" value="Unassembled WGS sequence"/>
</dbReference>
<keyword evidence="3" id="KW-1185">Reference proteome</keyword>
<accession>A0A371D7R3</accession>
<proteinExistence type="predicted"/>
<dbReference type="AlphaFoldDB" id="A0A371D7R3"/>
<evidence type="ECO:0000313" key="3">
    <source>
        <dbReference type="Proteomes" id="UP000256964"/>
    </source>
</evidence>
<feature type="transmembrane region" description="Helical" evidence="1">
    <location>
        <begin position="12"/>
        <end position="33"/>
    </location>
</feature>
<keyword evidence="1" id="KW-0812">Transmembrane</keyword>